<accession>A0A2Z3KGH0</accession>
<evidence type="ECO:0000313" key="1">
    <source>
        <dbReference type="EMBL" id="AWN66568.1"/>
    </source>
</evidence>
<gene>
    <name evidence="1" type="ORF">LL14B4_10425</name>
</gene>
<dbReference type="GeneID" id="89634195"/>
<dbReference type="RefSeq" id="WP_109991255.1">
    <property type="nucleotide sequence ID" value="NZ_CP028160.1"/>
</dbReference>
<proteinExistence type="predicted"/>
<organism evidence="1 2">
    <name type="scientific">Lactococcus lactis subsp. lactis</name>
    <name type="common">Streptococcus lactis</name>
    <dbReference type="NCBI Taxonomy" id="1360"/>
    <lineage>
        <taxon>Bacteria</taxon>
        <taxon>Bacillati</taxon>
        <taxon>Bacillota</taxon>
        <taxon>Bacilli</taxon>
        <taxon>Lactobacillales</taxon>
        <taxon>Streptococcaceae</taxon>
        <taxon>Lactococcus</taxon>
    </lineage>
</organism>
<dbReference type="Proteomes" id="UP000245919">
    <property type="component" value="Chromosome"/>
</dbReference>
<name>A0A2Z3KGH0_LACLL</name>
<reference evidence="1 2" key="1">
    <citation type="submission" date="2018-03" db="EMBL/GenBank/DDBJ databases">
        <title>Genome sequence of Lactococcus lactis strain 14B4 from almond drupe.</title>
        <authorList>
            <person name="Tran T.D."/>
            <person name="McGarvey J.A."/>
            <person name="Huynh S."/>
            <person name="Parker C.T."/>
        </authorList>
    </citation>
    <scope>NUCLEOTIDE SEQUENCE [LARGE SCALE GENOMIC DNA]</scope>
    <source>
        <strain evidence="1 2">14B4</strain>
    </source>
</reference>
<sequence length="295" mass="34484">MAKKIIYPTNENEILAGETRYTKTEHGITDWNVWSSYGNSISKLNPLSESELLLFKRKTEYESMNKVRNPLSFNAELSVMQVTKWIESGHKDYFTQVFPIPGTSIYLHRGKLTTGLYSEMIDYLKDHIQGNDSMLHFFNQDRKLPWLDMKVVDSEVTFNNRDDSYFIHSSIRCGKKMEIYSLIDSEVENVNLHHNKLSIENSKIKNIDFDGDIDLRNSELCDTMISIRSNHYYTMNRMNNIKMLQCQIFSHAAIDYRSEKGLVLKEVIIYDFRTNSEETELTKEMVINNVIILGK</sequence>
<protein>
    <submittedName>
        <fullName evidence="1">Uncharacterized protein</fullName>
    </submittedName>
</protein>
<evidence type="ECO:0000313" key="2">
    <source>
        <dbReference type="Proteomes" id="UP000245919"/>
    </source>
</evidence>
<dbReference type="AlphaFoldDB" id="A0A2Z3KGH0"/>
<dbReference type="EMBL" id="CP028160">
    <property type="protein sequence ID" value="AWN66568.1"/>
    <property type="molecule type" value="Genomic_DNA"/>
</dbReference>